<dbReference type="GO" id="GO:0000139">
    <property type="term" value="C:Golgi membrane"/>
    <property type="evidence" value="ECO:0007669"/>
    <property type="project" value="UniProtKB-SubCell"/>
</dbReference>
<evidence type="ECO:0000313" key="9">
    <source>
        <dbReference type="EMBL" id="KAJ1173263.1"/>
    </source>
</evidence>
<gene>
    <name evidence="9" type="ORF">NDU88_005100</name>
</gene>
<dbReference type="GO" id="GO:0031267">
    <property type="term" value="F:small GTPase binding"/>
    <property type="evidence" value="ECO:0007669"/>
    <property type="project" value="InterPro"/>
</dbReference>
<accession>A0AAV7TA06</accession>
<dbReference type="InterPro" id="IPR039765">
    <property type="entry name" value="Yip5/YIPF1/YIPF2"/>
</dbReference>
<keyword evidence="10" id="KW-1185">Reference proteome</keyword>
<feature type="compositionally biased region" description="Polar residues" evidence="7">
    <location>
        <begin position="56"/>
        <end position="69"/>
    </location>
</feature>
<dbReference type="InterPro" id="IPR006977">
    <property type="entry name" value="Yip1_dom"/>
</dbReference>
<reference evidence="9" key="1">
    <citation type="journal article" date="2022" name="bioRxiv">
        <title>Sequencing and chromosome-scale assembly of the giantPleurodeles waltlgenome.</title>
        <authorList>
            <person name="Brown T."/>
            <person name="Elewa A."/>
            <person name="Iarovenko S."/>
            <person name="Subramanian E."/>
            <person name="Araus A.J."/>
            <person name="Petzold A."/>
            <person name="Susuki M."/>
            <person name="Suzuki K.-i.T."/>
            <person name="Hayashi T."/>
            <person name="Toyoda A."/>
            <person name="Oliveira C."/>
            <person name="Osipova E."/>
            <person name="Leigh N.D."/>
            <person name="Simon A."/>
            <person name="Yun M.H."/>
        </authorList>
    </citation>
    <scope>NUCLEOTIDE SEQUENCE</scope>
    <source>
        <strain evidence="9">20211129_DDA</strain>
        <tissue evidence="9">Liver</tissue>
    </source>
</reference>
<evidence type="ECO:0000256" key="3">
    <source>
        <dbReference type="ARBA" id="ARBA00022692"/>
    </source>
</evidence>
<evidence type="ECO:0000256" key="1">
    <source>
        <dbReference type="ARBA" id="ARBA00004257"/>
    </source>
</evidence>
<proteinExistence type="inferred from homology"/>
<dbReference type="PANTHER" id="PTHR12822:SF3">
    <property type="entry name" value="PROTEIN YIPF2"/>
    <property type="match status" value="1"/>
</dbReference>
<feature type="transmembrane region" description="Helical" evidence="6">
    <location>
        <begin position="249"/>
        <end position="268"/>
    </location>
</feature>
<feature type="transmembrane region" description="Helical" evidence="6">
    <location>
        <begin position="280"/>
        <end position="304"/>
    </location>
</feature>
<evidence type="ECO:0000256" key="5">
    <source>
        <dbReference type="ARBA" id="ARBA00023136"/>
    </source>
</evidence>
<dbReference type="EMBL" id="JANPWB010000007">
    <property type="protein sequence ID" value="KAJ1173263.1"/>
    <property type="molecule type" value="Genomic_DNA"/>
</dbReference>
<evidence type="ECO:0000313" key="10">
    <source>
        <dbReference type="Proteomes" id="UP001066276"/>
    </source>
</evidence>
<feature type="transmembrane region" description="Helical" evidence="6">
    <location>
        <begin position="219"/>
        <end position="237"/>
    </location>
</feature>
<dbReference type="Pfam" id="PF04893">
    <property type="entry name" value="Yip1"/>
    <property type="match status" value="1"/>
</dbReference>
<sequence>MSHAPSVCGQVTDVTWQVKVEGRDPDLCEGVNMASPDDLKFQEFEEAADLLAKSPEATTRSLGNSQNHATLDVGPEEDQEPEGDSDQTELLGGPKKPASFWTFEYYQGFFDINTMQVLDRIKASLIPWPRKNFVRHHLRHNPDLYGPFWICATLVFTVAISGNLANFLEDHSDSSYHYSPQFHKVSIAGIVIYSYAWLVPLGLWGFLKWRQGYSPGVDTYSFLETVCVYGYSLFVYIPTALLCLIQNPWLQWTLILCATLISCSVLVLTFWPNIQGDTKLVAISTIASLVILHILLAISCKLYFFQNVNLCVPLHTDRKGCIRATTYPGSTCAAGKTSTLTLSTADNLNFHLGGDSSPKSWYYAVIGKLQTGKSSMSINNHLDKLPTYL</sequence>
<dbReference type="GO" id="GO:0016192">
    <property type="term" value="P:vesicle-mediated transport"/>
    <property type="evidence" value="ECO:0007669"/>
    <property type="project" value="InterPro"/>
</dbReference>
<keyword evidence="4 6" id="KW-1133">Transmembrane helix</keyword>
<evidence type="ECO:0000256" key="7">
    <source>
        <dbReference type="SAM" id="MobiDB-lite"/>
    </source>
</evidence>
<feature type="domain" description="Yip1" evidence="8">
    <location>
        <begin position="125"/>
        <end position="297"/>
    </location>
</feature>
<feature type="transmembrane region" description="Helical" evidence="6">
    <location>
        <begin position="144"/>
        <end position="165"/>
    </location>
</feature>
<evidence type="ECO:0000256" key="2">
    <source>
        <dbReference type="ARBA" id="ARBA00010596"/>
    </source>
</evidence>
<evidence type="ECO:0000256" key="4">
    <source>
        <dbReference type="ARBA" id="ARBA00022989"/>
    </source>
</evidence>
<comment type="caution">
    <text evidence="9">The sequence shown here is derived from an EMBL/GenBank/DDBJ whole genome shotgun (WGS) entry which is preliminary data.</text>
</comment>
<dbReference type="Proteomes" id="UP001066276">
    <property type="component" value="Chromosome 4_1"/>
</dbReference>
<name>A0AAV7TA06_PLEWA</name>
<feature type="compositionally biased region" description="Acidic residues" evidence="7">
    <location>
        <begin position="74"/>
        <end position="87"/>
    </location>
</feature>
<feature type="transmembrane region" description="Helical" evidence="6">
    <location>
        <begin position="185"/>
        <end position="207"/>
    </location>
</feature>
<dbReference type="AlphaFoldDB" id="A0AAV7TA06"/>
<organism evidence="9 10">
    <name type="scientific">Pleurodeles waltl</name>
    <name type="common">Iberian ribbed newt</name>
    <dbReference type="NCBI Taxonomy" id="8319"/>
    <lineage>
        <taxon>Eukaryota</taxon>
        <taxon>Metazoa</taxon>
        <taxon>Chordata</taxon>
        <taxon>Craniata</taxon>
        <taxon>Vertebrata</taxon>
        <taxon>Euteleostomi</taxon>
        <taxon>Amphibia</taxon>
        <taxon>Batrachia</taxon>
        <taxon>Caudata</taxon>
        <taxon>Salamandroidea</taxon>
        <taxon>Salamandridae</taxon>
        <taxon>Pleurodelinae</taxon>
        <taxon>Pleurodeles</taxon>
    </lineage>
</organism>
<keyword evidence="5 6" id="KW-0472">Membrane</keyword>
<evidence type="ECO:0000256" key="6">
    <source>
        <dbReference type="RuleBase" id="RU361264"/>
    </source>
</evidence>
<dbReference type="PANTHER" id="PTHR12822">
    <property type="entry name" value="PROTEIN YIPF"/>
    <property type="match status" value="1"/>
</dbReference>
<comment type="subcellular location">
    <subcellularLocation>
        <location evidence="6">Golgi apparatus membrane</location>
        <topology evidence="6">Multi-pass membrane protein</topology>
    </subcellularLocation>
    <subcellularLocation>
        <location evidence="1">Golgi apparatus</location>
        <location evidence="1">cis-Golgi network membrane</location>
        <topology evidence="1">Multi-pass membrane protein</topology>
    </subcellularLocation>
</comment>
<protein>
    <recommendedName>
        <fullName evidence="6">Protein YIPF</fullName>
    </recommendedName>
</protein>
<comment type="similarity">
    <text evidence="2 6">Belongs to the YIP1 family.</text>
</comment>
<evidence type="ECO:0000259" key="8">
    <source>
        <dbReference type="Pfam" id="PF04893"/>
    </source>
</evidence>
<keyword evidence="3 6" id="KW-0812">Transmembrane</keyword>
<feature type="region of interest" description="Disordered" evidence="7">
    <location>
        <begin position="52"/>
        <end position="93"/>
    </location>
</feature>